<gene>
    <name evidence="2" type="ORF">F383_15260</name>
</gene>
<accession>A0A0B0NE10</accession>
<dbReference type="Proteomes" id="UP000032142">
    <property type="component" value="Unassembled WGS sequence"/>
</dbReference>
<keyword evidence="1" id="KW-0812">Transmembrane</keyword>
<name>A0A0B0NE10_GOSAR</name>
<feature type="transmembrane region" description="Helical" evidence="1">
    <location>
        <begin position="43"/>
        <end position="68"/>
    </location>
</feature>
<organism evidence="2 3">
    <name type="scientific">Gossypium arboreum</name>
    <name type="common">Tree cotton</name>
    <name type="synonym">Gossypium nanking</name>
    <dbReference type="NCBI Taxonomy" id="29729"/>
    <lineage>
        <taxon>Eukaryota</taxon>
        <taxon>Viridiplantae</taxon>
        <taxon>Streptophyta</taxon>
        <taxon>Embryophyta</taxon>
        <taxon>Tracheophyta</taxon>
        <taxon>Spermatophyta</taxon>
        <taxon>Magnoliopsida</taxon>
        <taxon>eudicotyledons</taxon>
        <taxon>Gunneridae</taxon>
        <taxon>Pentapetalae</taxon>
        <taxon>rosids</taxon>
        <taxon>malvids</taxon>
        <taxon>Malvales</taxon>
        <taxon>Malvaceae</taxon>
        <taxon>Malvoideae</taxon>
        <taxon>Gossypium</taxon>
    </lineage>
</organism>
<reference evidence="3" key="1">
    <citation type="submission" date="2014-09" db="EMBL/GenBank/DDBJ databases">
        <authorList>
            <person name="Mudge J."/>
            <person name="Ramaraj T."/>
            <person name="Lindquist I.E."/>
            <person name="Bharti A.K."/>
            <person name="Sundararajan A."/>
            <person name="Cameron C.T."/>
            <person name="Woodward J.E."/>
            <person name="May G.D."/>
            <person name="Brubaker C."/>
            <person name="Broadhvest J."/>
            <person name="Wilkins T.A."/>
        </authorList>
    </citation>
    <scope>NUCLEOTIDE SEQUENCE</scope>
    <source>
        <strain evidence="3">cv. AKA8401</strain>
    </source>
</reference>
<sequence length="81" mass="9689">MWLRLKHYVQVFRVSDSISTVQWHRQASSGIEGRQRLDYTINWTLGIVSLNILSMACIGTWSFCYMLYWSSQMCWLMEIFD</sequence>
<keyword evidence="3" id="KW-1185">Reference proteome</keyword>
<protein>
    <submittedName>
        <fullName evidence="2">Uncharacterized protein</fullName>
    </submittedName>
</protein>
<dbReference type="AlphaFoldDB" id="A0A0B0NE10"/>
<proteinExistence type="predicted"/>
<evidence type="ECO:0000313" key="3">
    <source>
        <dbReference type="Proteomes" id="UP000032142"/>
    </source>
</evidence>
<keyword evidence="1" id="KW-0472">Membrane</keyword>
<keyword evidence="1" id="KW-1133">Transmembrane helix</keyword>
<dbReference type="EMBL" id="KN393035">
    <property type="protein sequence ID" value="KHG10059.1"/>
    <property type="molecule type" value="Genomic_DNA"/>
</dbReference>
<evidence type="ECO:0000313" key="2">
    <source>
        <dbReference type="EMBL" id="KHG10059.1"/>
    </source>
</evidence>
<evidence type="ECO:0000256" key="1">
    <source>
        <dbReference type="SAM" id="Phobius"/>
    </source>
</evidence>